<keyword evidence="3" id="KW-0597">Phosphoprotein</keyword>
<evidence type="ECO:0000256" key="3">
    <source>
        <dbReference type="ARBA" id="ARBA00022553"/>
    </source>
</evidence>
<dbReference type="InterPro" id="IPR005467">
    <property type="entry name" value="His_kinase_dom"/>
</dbReference>
<dbReference type="PANTHER" id="PTHR43711">
    <property type="entry name" value="TWO-COMPONENT HISTIDINE KINASE"/>
    <property type="match status" value="1"/>
</dbReference>
<dbReference type="SMART" id="SM00028">
    <property type="entry name" value="TPR"/>
    <property type="match status" value="4"/>
</dbReference>
<dbReference type="CDD" id="cd00075">
    <property type="entry name" value="HATPase"/>
    <property type="match status" value="1"/>
</dbReference>
<dbReference type="PRINTS" id="PR00344">
    <property type="entry name" value="BCTRLSENSOR"/>
</dbReference>
<evidence type="ECO:0000256" key="7">
    <source>
        <dbReference type="SAM" id="Coils"/>
    </source>
</evidence>
<keyword evidence="6" id="KW-0902">Two-component regulatory system</keyword>
<name>A0A495J2T9_9SPHI</name>
<feature type="transmembrane region" description="Helical" evidence="8">
    <location>
        <begin position="412"/>
        <end position="434"/>
    </location>
</feature>
<dbReference type="CDD" id="cd00082">
    <property type="entry name" value="HisKA"/>
    <property type="match status" value="1"/>
</dbReference>
<feature type="coiled-coil region" evidence="7">
    <location>
        <begin position="441"/>
        <end position="468"/>
    </location>
</feature>
<comment type="catalytic activity">
    <reaction evidence="1">
        <text>ATP + protein L-histidine = ADP + protein N-phospho-L-histidine.</text>
        <dbReference type="EC" id="2.7.13.3"/>
    </reaction>
</comment>
<keyword evidence="11" id="KW-1185">Reference proteome</keyword>
<dbReference type="PROSITE" id="PS50109">
    <property type="entry name" value="HIS_KIN"/>
    <property type="match status" value="1"/>
</dbReference>
<keyword evidence="8" id="KW-0472">Membrane</keyword>
<evidence type="ECO:0000259" key="9">
    <source>
        <dbReference type="PROSITE" id="PS50109"/>
    </source>
</evidence>
<evidence type="ECO:0000256" key="8">
    <source>
        <dbReference type="SAM" id="Phobius"/>
    </source>
</evidence>
<reference evidence="10 11" key="1">
    <citation type="submission" date="2018-10" db="EMBL/GenBank/DDBJ databases">
        <title>Genomic Encyclopedia of Archaeal and Bacterial Type Strains, Phase II (KMG-II): from individual species to whole genera.</title>
        <authorList>
            <person name="Goeker M."/>
        </authorList>
    </citation>
    <scope>NUCLEOTIDE SEQUENCE [LARGE SCALE GENOMIC DNA]</scope>
    <source>
        <strain evidence="10 11">DSM 18602</strain>
    </source>
</reference>
<feature type="transmembrane region" description="Helical" evidence="8">
    <location>
        <begin position="15"/>
        <end position="33"/>
    </location>
</feature>
<dbReference type="PANTHER" id="PTHR43711:SF31">
    <property type="entry name" value="HISTIDINE KINASE"/>
    <property type="match status" value="1"/>
</dbReference>
<evidence type="ECO:0000313" key="11">
    <source>
        <dbReference type="Proteomes" id="UP000268007"/>
    </source>
</evidence>
<dbReference type="InterPro" id="IPR050736">
    <property type="entry name" value="Sensor_HK_Regulatory"/>
</dbReference>
<dbReference type="GO" id="GO:0000155">
    <property type="term" value="F:phosphorelay sensor kinase activity"/>
    <property type="evidence" value="ECO:0007669"/>
    <property type="project" value="InterPro"/>
</dbReference>
<dbReference type="InterPro" id="IPR003594">
    <property type="entry name" value="HATPase_dom"/>
</dbReference>
<dbReference type="Pfam" id="PF00512">
    <property type="entry name" value="HisKA"/>
    <property type="match status" value="1"/>
</dbReference>
<comment type="caution">
    <text evidence="10">The sequence shown here is derived from an EMBL/GenBank/DDBJ whole genome shotgun (WGS) entry which is preliminary data.</text>
</comment>
<dbReference type="SMART" id="SM00388">
    <property type="entry name" value="HisKA"/>
    <property type="match status" value="1"/>
</dbReference>
<keyword evidence="8" id="KW-1133">Transmembrane helix</keyword>
<protein>
    <recommendedName>
        <fullName evidence="2">histidine kinase</fullName>
        <ecNumber evidence="2">2.7.13.3</ecNumber>
    </recommendedName>
</protein>
<keyword evidence="8" id="KW-0812">Transmembrane</keyword>
<dbReference type="Proteomes" id="UP000268007">
    <property type="component" value="Unassembled WGS sequence"/>
</dbReference>
<dbReference type="AlphaFoldDB" id="A0A495J2T9"/>
<dbReference type="SUPFAM" id="SSF48452">
    <property type="entry name" value="TPR-like"/>
    <property type="match status" value="1"/>
</dbReference>
<dbReference type="Gene3D" id="1.25.40.10">
    <property type="entry name" value="Tetratricopeptide repeat domain"/>
    <property type="match status" value="1"/>
</dbReference>
<dbReference type="OrthoDB" id="9810447at2"/>
<dbReference type="InterPro" id="IPR003661">
    <property type="entry name" value="HisK_dim/P_dom"/>
</dbReference>
<evidence type="ECO:0000256" key="1">
    <source>
        <dbReference type="ARBA" id="ARBA00000085"/>
    </source>
</evidence>
<dbReference type="SUPFAM" id="SSF55874">
    <property type="entry name" value="ATPase domain of HSP90 chaperone/DNA topoisomerase II/histidine kinase"/>
    <property type="match status" value="1"/>
</dbReference>
<gene>
    <name evidence="10" type="ORF">BDD43_3345</name>
</gene>
<dbReference type="InterPro" id="IPR004358">
    <property type="entry name" value="Sig_transdc_His_kin-like_C"/>
</dbReference>
<evidence type="ECO:0000256" key="6">
    <source>
        <dbReference type="ARBA" id="ARBA00023012"/>
    </source>
</evidence>
<dbReference type="SMART" id="SM00387">
    <property type="entry name" value="HATPase_c"/>
    <property type="match status" value="1"/>
</dbReference>
<dbReference type="InterPro" id="IPR011990">
    <property type="entry name" value="TPR-like_helical_dom_sf"/>
</dbReference>
<dbReference type="InterPro" id="IPR036097">
    <property type="entry name" value="HisK_dim/P_sf"/>
</dbReference>
<dbReference type="EMBL" id="RBKU01000001">
    <property type="protein sequence ID" value="RKR83143.1"/>
    <property type="molecule type" value="Genomic_DNA"/>
</dbReference>
<sequence>MPYITGDYRYLHKNYHPIFCAITCLIIFLLTSCDKKSHTSAPDLSAIFDNTNSIYDTNPTRAIRYMDSAMAKQKNVSIPDQVEYYRMHFYYNDQNTKDYNKALLYTDSMQNLIEVTQSEKKYAKQYSVAAFSKGDVLFKMGKFSDAYRCYYQGKKIGSSSFDSCTMGEYSYHMGMIMYKQEHYKQAASHFIQSFNESKTCTDNFATFYRNQELLDNAALSYHRAGMLSEAESYYQRTLEYIKTEGAKYSSKTRIMEVSLSVVYGNLAGLYLEKNNFAKAEPLLKKSIETNLKKGNDNRDAELTELKLAHLYIDAHKPALLYNLLKNIRAQLDSVKNIDAEVDWNYLMADYYKKTNDLKKALYYFDAYDEIKDSVTNANRKLKESDFNQQFKDLEDQSTIKTLRSDNKVQHMYLIVALVYAIMALIIILLIFLNWRRSKNSVKTLSDLNKKVNEQKLQLEKSLAELEKNGHEKDRILRAVSHDLRNPIGGIASLTAMMLMEEGLDSEQIELLNLIQATTNNSLELINEILEATTTLSAKTLNKQYVDINVLLTHSVELLRFKAAEKNQKIMLDVLEDPEELYISREKIWRVLSNLISNAIKFSPNGAVITVKVFLENDNIKISVNDHGIGIPDKIKDQVFHMFTEAKRPGTLGEKSFGLGLSISKQIVESHNGEIWFDSDPSNGTTFYVRLKKQPAKKNRLKLL</sequence>
<proteinExistence type="predicted"/>
<dbReference type="SUPFAM" id="SSF47384">
    <property type="entry name" value="Homodimeric domain of signal transducing histidine kinase"/>
    <property type="match status" value="1"/>
</dbReference>
<keyword evidence="7" id="KW-0175">Coiled coil</keyword>
<feature type="domain" description="Histidine kinase" evidence="9">
    <location>
        <begin position="478"/>
        <end position="694"/>
    </location>
</feature>
<dbReference type="InterPro" id="IPR019734">
    <property type="entry name" value="TPR_rpt"/>
</dbReference>
<organism evidence="10 11">
    <name type="scientific">Mucilaginibacter gracilis</name>
    <dbReference type="NCBI Taxonomy" id="423350"/>
    <lineage>
        <taxon>Bacteria</taxon>
        <taxon>Pseudomonadati</taxon>
        <taxon>Bacteroidota</taxon>
        <taxon>Sphingobacteriia</taxon>
        <taxon>Sphingobacteriales</taxon>
        <taxon>Sphingobacteriaceae</taxon>
        <taxon>Mucilaginibacter</taxon>
    </lineage>
</organism>
<keyword evidence="5 10" id="KW-0418">Kinase</keyword>
<accession>A0A495J2T9</accession>
<evidence type="ECO:0000256" key="2">
    <source>
        <dbReference type="ARBA" id="ARBA00012438"/>
    </source>
</evidence>
<evidence type="ECO:0000313" key="10">
    <source>
        <dbReference type="EMBL" id="RKR83143.1"/>
    </source>
</evidence>
<dbReference type="InterPro" id="IPR036890">
    <property type="entry name" value="HATPase_C_sf"/>
</dbReference>
<dbReference type="Gene3D" id="3.30.565.10">
    <property type="entry name" value="Histidine kinase-like ATPase, C-terminal domain"/>
    <property type="match status" value="1"/>
</dbReference>
<evidence type="ECO:0000256" key="4">
    <source>
        <dbReference type="ARBA" id="ARBA00022679"/>
    </source>
</evidence>
<dbReference type="Pfam" id="PF02518">
    <property type="entry name" value="HATPase_c"/>
    <property type="match status" value="1"/>
</dbReference>
<dbReference type="EC" id="2.7.13.3" evidence="2"/>
<keyword evidence="4" id="KW-0808">Transferase</keyword>
<dbReference type="FunFam" id="3.30.565.10:FF:000006">
    <property type="entry name" value="Sensor histidine kinase WalK"/>
    <property type="match status" value="1"/>
</dbReference>
<dbReference type="Gene3D" id="1.10.287.130">
    <property type="match status" value="1"/>
</dbReference>
<evidence type="ECO:0000256" key="5">
    <source>
        <dbReference type="ARBA" id="ARBA00022777"/>
    </source>
</evidence>